<proteinExistence type="predicted"/>
<evidence type="ECO:0000313" key="2">
    <source>
        <dbReference type="EMBL" id="CAD7232282.1"/>
    </source>
</evidence>
<feature type="region of interest" description="Disordered" evidence="1">
    <location>
        <begin position="552"/>
        <end position="573"/>
    </location>
</feature>
<name>A0A7R8WJU3_9CRUS</name>
<feature type="region of interest" description="Disordered" evidence="1">
    <location>
        <begin position="373"/>
        <end position="395"/>
    </location>
</feature>
<dbReference type="AlphaFoldDB" id="A0A7R8WJU3"/>
<feature type="compositionally biased region" description="Low complexity" evidence="1">
    <location>
        <begin position="558"/>
        <end position="569"/>
    </location>
</feature>
<accession>A0A7R8WJU3</accession>
<protein>
    <submittedName>
        <fullName evidence="2">Uncharacterized protein</fullName>
    </submittedName>
</protein>
<feature type="region of interest" description="Disordered" evidence="1">
    <location>
        <begin position="409"/>
        <end position="429"/>
    </location>
</feature>
<sequence length="915" mass="103304">MCTGQNRSEGAATRIEEVKVDAIKHSRFANAGLESEFKDVRSERCRRVQNRQKALSSTPPHADRYLSELTDNIWPEDTWSIGLSKMRSGSERAKDKVPPEELLRMPYYRGLSAEELTSFAATDFHGTLDDFTWTNCCDTTTSEGWPQNRPSIWGLGLPFRSMAAFGNRDYHHPPLPMSSFHHPPLPMSSFQSPWDDPRLRTDALGLFPPPIPPTQHKLWRPAPRYPKEYQTKEFRAGLNGKIPRKNPNEEKHKFSARECSINCPCRKQRFSQPRFLGGQDPSFDKIPSKTCDGLTELLGTMANVIFKDSFKPFKSLLKLTTWKKTANKPISEQFVSQTSVNKGTGELRGIRRLSETSVDHKPFKKKVTIQTPSEEELSVANSSTMQPRHESQNKTANFSDLSLQKNLLSDQPLPYPNEAPSEHKDGPVHQGYLYNGATFPSDIYPHQTNAFAHTLGIPEATHTCGGNFPCNPCIEFYNQNACLRNSIIAAALDPTKLCPLEPNCAVPNCSALYQFNQHGYDSRFGSASTSPSFSPQLHHGFQSQHSYFRDNPYQGYDSSSTPASPQSPSNYYSAGFQTELHRTRKHLPDEEFVFQNSPVTISSPEPSRSLGPTLNSIGAAFTPFSATKIASAELQQRTPSKTSLSNFNALGPSDSTIRLFQWRNMSVNRPSDNLFKWEETGFNKDSRNRWFRQQQTSGERSSNAAGITLKSSNKMSSKQIPSNHEIPPDSVGVIHQGAPLGLECIRGVDPSVFYKPWENFVPATSPTIHDESPPPLGRPLTLYSSWGFKPRILEKDRRRSSPQLSRKFHRHMEGDCCRHTVFGGRDCPSDTESFCDLRRKHRTYTGSRRIPHPVHGFDDCCQGDHVCYGRHSPTSSISDTCYGAYSDTDEYIEYPHRTRHDHGRCSSRSHYRCRH</sequence>
<reference evidence="2" key="1">
    <citation type="submission" date="2020-11" db="EMBL/GenBank/DDBJ databases">
        <authorList>
            <person name="Tran Van P."/>
        </authorList>
    </citation>
    <scope>NUCLEOTIDE SEQUENCE</scope>
</reference>
<evidence type="ECO:0000256" key="1">
    <source>
        <dbReference type="SAM" id="MobiDB-lite"/>
    </source>
</evidence>
<dbReference type="EMBL" id="OB664463">
    <property type="protein sequence ID" value="CAD7232282.1"/>
    <property type="molecule type" value="Genomic_DNA"/>
</dbReference>
<gene>
    <name evidence="2" type="ORF">CTOB1V02_LOCUS10119</name>
</gene>
<organism evidence="2">
    <name type="scientific">Cyprideis torosa</name>
    <dbReference type="NCBI Taxonomy" id="163714"/>
    <lineage>
        <taxon>Eukaryota</taxon>
        <taxon>Metazoa</taxon>
        <taxon>Ecdysozoa</taxon>
        <taxon>Arthropoda</taxon>
        <taxon>Crustacea</taxon>
        <taxon>Oligostraca</taxon>
        <taxon>Ostracoda</taxon>
        <taxon>Podocopa</taxon>
        <taxon>Podocopida</taxon>
        <taxon>Cytherocopina</taxon>
        <taxon>Cytheroidea</taxon>
        <taxon>Cytherideidae</taxon>
        <taxon>Cyprideis</taxon>
    </lineage>
</organism>